<keyword evidence="3 5" id="KW-0378">Hydrolase</keyword>
<dbReference type="InterPro" id="IPR017968">
    <property type="entry name" value="Acylphosphatase_CS"/>
</dbReference>
<dbReference type="Gene3D" id="3.30.70.100">
    <property type="match status" value="1"/>
</dbReference>
<sequence length="110" mass="12370">MPQTVDQVASSAQNNEGMIVRCHVFVRGRVQGVFFRKHTQKAAEEFGVRGWVRNLPDGRVELMAEGPKQQVANLVKWCNEGSPKSRVEGVDSTTEAEGIEYSFDTFEILR</sequence>
<evidence type="ECO:0000256" key="6">
    <source>
        <dbReference type="RuleBase" id="RU000553"/>
    </source>
</evidence>
<keyword evidence="10" id="KW-1185">Reference proteome</keyword>
<protein>
    <recommendedName>
        <fullName evidence="2 5">Acylphosphatase</fullName>
        <ecNumber evidence="2 5">3.6.1.7</ecNumber>
    </recommendedName>
</protein>
<comment type="catalytic activity">
    <reaction evidence="4 5 6">
        <text>an acyl phosphate + H2O = a carboxylate + phosphate + H(+)</text>
        <dbReference type="Rhea" id="RHEA:14965"/>
        <dbReference type="ChEBI" id="CHEBI:15377"/>
        <dbReference type="ChEBI" id="CHEBI:15378"/>
        <dbReference type="ChEBI" id="CHEBI:29067"/>
        <dbReference type="ChEBI" id="CHEBI:43474"/>
        <dbReference type="ChEBI" id="CHEBI:59918"/>
        <dbReference type="EC" id="3.6.1.7"/>
    </reaction>
</comment>
<dbReference type="PROSITE" id="PS51160">
    <property type="entry name" value="ACYLPHOSPHATASE_3"/>
    <property type="match status" value="1"/>
</dbReference>
<name>A0A1G4IE86_TRYEQ</name>
<dbReference type="PANTHER" id="PTHR10029:SF3">
    <property type="entry name" value="ACYLPHOSPHATASE-RELATED"/>
    <property type="match status" value="1"/>
</dbReference>
<comment type="similarity">
    <text evidence="1 7">Belongs to the acylphosphatase family.</text>
</comment>
<evidence type="ECO:0000256" key="4">
    <source>
        <dbReference type="ARBA" id="ARBA00047645"/>
    </source>
</evidence>
<evidence type="ECO:0000256" key="1">
    <source>
        <dbReference type="ARBA" id="ARBA00005614"/>
    </source>
</evidence>
<dbReference type="Proteomes" id="UP000195570">
    <property type="component" value="Unassembled WGS sequence"/>
</dbReference>
<gene>
    <name evidence="9" type="ORF">TEOVI_000224300</name>
</gene>
<dbReference type="Pfam" id="PF00708">
    <property type="entry name" value="Acylphosphatase"/>
    <property type="match status" value="1"/>
</dbReference>
<proteinExistence type="inferred from homology"/>
<dbReference type="FunFam" id="3.30.70.100:FF:000078">
    <property type="entry name" value="Acylphosphatase"/>
    <property type="match status" value="1"/>
</dbReference>
<dbReference type="InterPro" id="IPR001792">
    <property type="entry name" value="Acylphosphatase-like_dom"/>
</dbReference>
<dbReference type="GO" id="GO:0003998">
    <property type="term" value="F:acylphosphatase activity"/>
    <property type="evidence" value="ECO:0007669"/>
    <property type="project" value="UniProtKB-EC"/>
</dbReference>
<dbReference type="PROSITE" id="PS00150">
    <property type="entry name" value="ACYLPHOSPHATASE_1"/>
    <property type="match status" value="1"/>
</dbReference>
<feature type="active site" evidence="5">
    <location>
        <position position="36"/>
    </location>
</feature>
<dbReference type="PANTHER" id="PTHR10029">
    <property type="entry name" value="ACYLPHOSPHATASE"/>
    <property type="match status" value="1"/>
</dbReference>
<feature type="domain" description="Acylphosphatase-like" evidence="8">
    <location>
        <begin position="21"/>
        <end position="110"/>
    </location>
</feature>
<dbReference type="InterPro" id="IPR020456">
    <property type="entry name" value="Acylphosphatase"/>
</dbReference>
<evidence type="ECO:0000256" key="7">
    <source>
        <dbReference type="RuleBase" id="RU004168"/>
    </source>
</evidence>
<evidence type="ECO:0000256" key="3">
    <source>
        <dbReference type="ARBA" id="ARBA00022801"/>
    </source>
</evidence>
<dbReference type="EMBL" id="CZPT02001506">
    <property type="protein sequence ID" value="SCU70669.1"/>
    <property type="molecule type" value="Genomic_DNA"/>
</dbReference>
<dbReference type="EC" id="3.6.1.7" evidence="2 5"/>
<organism evidence="9 10">
    <name type="scientific">Trypanosoma equiperdum</name>
    <dbReference type="NCBI Taxonomy" id="5694"/>
    <lineage>
        <taxon>Eukaryota</taxon>
        <taxon>Discoba</taxon>
        <taxon>Euglenozoa</taxon>
        <taxon>Kinetoplastea</taxon>
        <taxon>Metakinetoplastina</taxon>
        <taxon>Trypanosomatida</taxon>
        <taxon>Trypanosomatidae</taxon>
        <taxon>Trypanosoma</taxon>
    </lineage>
</organism>
<accession>A0A1G4IE86</accession>
<feature type="active site" evidence="5">
    <location>
        <position position="54"/>
    </location>
</feature>
<dbReference type="SUPFAM" id="SSF54975">
    <property type="entry name" value="Acylphosphatase/BLUF domain-like"/>
    <property type="match status" value="1"/>
</dbReference>
<dbReference type="PRINTS" id="PR00112">
    <property type="entry name" value="ACYLPHPHTASE"/>
</dbReference>
<dbReference type="PROSITE" id="PS00151">
    <property type="entry name" value="ACYLPHOSPHATASE_2"/>
    <property type="match status" value="1"/>
</dbReference>
<dbReference type="GeneID" id="92376183"/>
<evidence type="ECO:0000313" key="9">
    <source>
        <dbReference type="EMBL" id="SCU70669.1"/>
    </source>
</evidence>
<evidence type="ECO:0000256" key="2">
    <source>
        <dbReference type="ARBA" id="ARBA00012150"/>
    </source>
</evidence>
<comment type="caution">
    <text evidence="9">The sequence shown here is derived from an EMBL/GenBank/DDBJ whole genome shotgun (WGS) entry which is preliminary data.</text>
</comment>
<dbReference type="InterPro" id="IPR036046">
    <property type="entry name" value="Acylphosphatase-like_dom_sf"/>
</dbReference>
<evidence type="ECO:0000256" key="5">
    <source>
        <dbReference type="PROSITE-ProRule" id="PRU00520"/>
    </source>
</evidence>
<evidence type="ECO:0000313" key="10">
    <source>
        <dbReference type="Proteomes" id="UP000195570"/>
    </source>
</evidence>
<evidence type="ECO:0000259" key="8">
    <source>
        <dbReference type="PROSITE" id="PS51160"/>
    </source>
</evidence>
<dbReference type="AlphaFoldDB" id="A0A1G4IE86"/>
<dbReference type="VEuPathDB" id="TriTrypDB:TEOVI_000224300"/>
<reference evidence="9" key="1">
    <citation type="submission" date="2016-09" db="EMBL/GenBank/DDBJ databases">
        <authorList>
            <person name="Hebert L."/>
            <person name="Moumen B."/>
        </authorList>
    </citation>
    <scope>NUCLEOTIDE SEQUENCE [LARGE SCALE GENOMIC DNA]</scope>
    <source>
        <strain evidence="9">OVI</strain>
    </source>
</reference>
<dbReference type="RefSeq" id="XP_067081442.1">
    <property type="nucleotide sequence ID" value="XM_067225341.1"/>
</dbReference>